<organism evidence="1 2">
    <name type="scientific">Austropuccinia psidii MF-1</name>
    <dbReference type="NCBI Taxonomy" id="1389203"/>
    <lineage>
        <taxon>Eukaryota</taxon>
        <taxon>Fungi</taxon>
        <taxon>Dikarya</taxon>
        <taxon>Basidiomycota</taxon>
        <taxon>Pucciniomycotina</taxon>
        <taxon>Pucciniomycetes</taxon>
        <taxon>Pucciniales</taxon>
        <taxon>Sphaerophragmiaceae</taxon>
        <taxon>Austropuccinia</taxon>
    </lineage>
</organism>
<dbReference type="PANTHER" id="PTHR11439">
    <property type="entry name" value="GAG-POL-RELATED RETROTRANSPOSON"/>
    <property type="match status" value="1"/>
</dbReference>
<dbReference type="PANTHER" id="PTHR11439:SF511">
    <property type="match status" value="1"/>
</dbReference>
<comment type="caution">
    <text evidence="1">The sequence shown here is derived from an EMBL/GenBank/DDBJ whole genome shotgun (WGS) entry which is preliminary data.</text>
</comment>
<name>A0A9Q3DJC2_9BASI</name>
<gene>
    <name evidence="1" type="ORF">O181_042807</name>
</gene>
<reference evidence="1" key="1">
    <citation type="submission" date="2021-03" db="EMBL/GenBank/DDBJ databases">
        <title>Draft genome sequence of rust myrtle Austropuccinia psidii MF-1, a brazilian biotype.</title>
        <authorList>
            <person name="Quecine M.C."/>
            <person name="Pachon D.M.R."/>
            <person name="Bonatelli M.L."/>
            <person name="Correr F.H."/>
            <person name="Franceschini L.M."/>
            <person name="Leite T.F."/>
            <person name="Margarido G.R.A."/>
            <person name="Almeida C.A."/>
            <person name="Ferrarezi J.A."/>
            <person name="Labate C.A."/>
        </authorList>
    </citation>
    <scope>NUCLEOTIDE SEQUENCE</scope>
    <source>
        <strain evidence="1">MF-1</strain>
    </source>
</reference>
<evidence type="ECO:0000313" key="1">
    <source>
        <dbReference type="EMBL" id="MBW0503092.1"/>
    </source>
</evidence>
<dbReference type="Proteomes" id="UP000765509">
    <property type="component" value="Unassembled WGS sequence"/>
</dbReference>
<evidence type="ECO:0008006" key="3">
    <source>
        <dbReference type="Google" id="ProtNLM"/>
    </source>
</evidence>
<proteinExistence type="predicted"/>
<evidence type="ECO:0000313" key="2">
    <source>
        <dbReference type="Proteomes" id="UP000765509"/>
    </source>
</evidence>
<protein>
    <recommendedName>
        <fullName evidence="3">Reverse transcriptase Ty1/copia-type domain-containing protein</fullName>
    </recommendedName>
</protein>
<dbReference type="EMBL" id="AVOT02017172">
    <property type="protein sequence ID" value="MBW0503092.1"/>
    <property type="molecule type" value="Genomic_DNA"/>
</dbReference>
<dbReference type="AlphaFoldDB" id="A0A9Q3DJC2"/>
<dbReference type="OrthoDB" id="128382at2759"/>
<accession>A0A9Q3DJC2</accession>
<sequence>MEACKAMVKPFTPNEHLSPATDDNIASFKKLRMNYRSAIGSINNLSTATRPYLSFSVSTISQYLERTGIKHWQAFLHVLKYLRGSFNRVLYYPVDKNNGITAFSNSDWGNCKVTW</sequence>
<keyword evidence="2" id="KW-1185">Reference proteome</keyword>